<protein>
    <submittedName>
        <fullName evidence="3">Polymorphic toxin type 33 domain-containing protein</fullName>
    </submittedName>
</protein>
<accession>A0ABV8L675</accession>
<evidence type="ECO:0000313" key="3">
    <source>
        <dbReference type="EMBL" id="MFC4126262.1"/>
    </source>
</evidence>
<organism evidence="3 4">
    <name type="scientific">Nocardia rhizosphaerae</name>
    <dbReference type="NCBI Taxonomy" id="1691571"/>
    <lineage>
        <taxon>Bacteria</taxon>
        <taxon>Bacillati</taxon>
        <taxon>Actinomycetota</taxon>
        <taxon>Actinomycetes</taxon>
        <taxon>Mycobacteriales</taxon>
        <taxon>Nocardiaceae</taxon>
        <taxon>Nocardia</taxon>
    </lineage>
</organism>
<dbReference type="Proteomes" id="UP001595767">
    <property type="component" value="Unassembled WGS sequence"/>
</dbReference>
<evidence type="ECO:0000259" key="2">
    <source>
        <dbReference type="Pfam" id="PF15533"/>
    </source>
</evidence>
<dbReference type="Pfam" id="PF15533">
    <property type="entry name" value="Ntox33"/>
    <property type="match status" value="1"/>
</dbReference>
<dbReference type="InterPro" id="IPR029110">
    <property type="entry name" value="Ntox33"/>
</dbReference>
<reference evidence="4" key="1">
    <citation type="journal article" date="2019" name="Int. J. Syst. Evol. Microbiol.">
        <title>The Global Catalogue of Microorganisms (GCM) 10K type strain sequencing project: providing services to taxonomists for standard genome sequencing and annotation.</title>
        <authorList>
            <consortium name="The Broad Institute Genomics Platform"/>
            <consortium name="The Broad Institute Genome Sequencing Center for Infectious Disease"/>
            <person name="Wu L."/>
            <person name="Ma J."/>
        </authorList>
    </citation>
    <scope>NUCLEOTIDE SEQUENCE [LARGE SCALE GENOMIC DNA]</scope>
    <source>
        <strain evidence="4">CGMCC 4.7204</strain>
    </source>
</reference>
<comment type="caution">
    <text evidence="3">The sequence shown here is derived from an EMBL/GenBank/DDBJ whole genome shotgun (WGS) entry which is preliminary data.</text>
</comment>
<dbReference type="EMBL" id="JBHSBA010000007">
    <property type="protein sequence ID" value="MFC4126262.1"/>
    <property type="molecule type" value="Genomic_DNA"/>
</dbReference>
<name>A0ABV8L675_9NOCA</name>
<sequence length="156" mass="16313">MTVEIVAATAVVIRNAVSTSRLVMGIFAAATAAAAIGAATKDGPFVAVPDLTEAGSKAAVTAIAAMAVYVVAEEAGEAADDEPVWDSTEERSRNPAQDKILTDKDIKELKSRGHDPHDIKPEPPSRYDLYKDGKGNVYIKPKGGKGPGDPTGIRLQ</sequence>
<evidence type="ECO:0000256" key="1">
    <source>
        <dbReference type="SAM" id="MobiDB-lite"/>
    </source>
</evidence>
<proteinExistence type="predicted"/>
<gene>
    <name evidence="3" type="ORF">ACFOW8_15100</name>
</gene>
<feature type="region of interest" description="Disordered" evidence="1">
    <location>
        <begin position="75"/>
        <end position="156"/>
    </location>
</feature>
<keyword evidence="4" id="KW-1185">Reference proteome</keyword>
<feature type="domain" description="Bacterial toxin 33" evidence="2">
    <location>
        <begin position="94"/>
        <end position="155"/>
    </location>
</feature>
<feature type="compositionally biased region" description="Acidic residues" evidence="1">
    <location>
        <begin position="75"/>
        <end position="84"/>
    </location>
</feature>
<feature type="compositionally biased region" description="Basic and acidic residues" evidence="1">
    <location>
        <begin position="100"/>
        <end position="134"/>
    </location>
</feature>
<evidence type="ECO:0000313" key="4">
    <source>
        <dbReference type="Proteomes" id="UP001595767"/>
    </source>
</evidence>
<dbReference type="RefSeq" id="WP_378551249.1">
    <property type="nucleotide sequence ID" value="NZ_JBHSBA010000007.1"/>
</dbReference>